<evidence type="ECO:0000313" key="5">
    <source>
        <dbReference type="EMBL" id="KAF2707271.1"/>
    </source>
</evidence>
<dbReference type="AlphaFoldDB" id="A0A6G1K4A0"/>
<dbReference type="InterPro" id="IPR015947">
    <property type="entry name" value="PUA-like_sf"/>
</dbReference>
<dbReference type="Pfam" id="PF02182">
    <property type="entry name" value="SAD_SRA"/>
    <property type="match status" value="1"/>
</dbReference>
<accession>A0A6G1K4A0</accession>
<dbReference type="EMBL" id="MU005774">
    <property type="protein sequence ID" value="KAF2707271.1"/>
    <property type="molecule type" value="Genomic_DNA"/>
</dbReference>
<keyword evidence="6" id="KW-1185">Reference proteome</keyword>
<dbReference type="GO" id="GO:0005634">
    <property type="term" value="C:nucleus"/>
    <property type="evidence" value="ECO:0007669"/>
    <property type="project" value="UniProtKB-SubCell"/>
</dbReference>
<organism evidence="5 6">
    <name type="scientific">Pleomassaria siparia CBS 279.74</name>
    <dbReference type="NCBI Taxonomy" id="1314801"/>
    <lineage>
        <taxon>Eukaryota</taxon>
        <taxon>Fungi</taxon>
        <taxon>Dikarya</taxon>
        <taxon>Ascomycota</taxon>
        <taxon>Pezizomycotina</taxon>
        <taxon>Dothideomycetes</taxon>
        <taxon>Pleosporomycetidae</taxon>
        <taxon>Pleosporales</taxon>
        <taxon>Pleomassariaceae</taxon>
        <taxon>Pleomassaria</taxon>
    </lineage>
</organism>
<feature type="compositionally biased region" description="Polar residues" evidence="3">
    <location>
        <begin position="136"/>
        <end position="149"/>
    </location>
</feature>
<evidence type="ECO:0000259" key="4">
    <source>
        <dbReference type="PROSITE" id="PS51015"/>
    </source>
</evidence>
<dbReference type="SMART" id="SM00466">
    <property type="entry name" value="SRA"/>
    <property type="match status" value="1"/>
</dbReference>
<comment type="subcellular location">
    <subcellularLocation>
        <location evidence="2">Nucleus</location>
    </subcellularLocation>
</comment>
<protein>
    <recommendedName>
        <fullName evidence="4">YDG domain-containing protein</fullName>
    </recommendedName>
</protein>
<dbReference type="InterPro" id="IPR045134">
    <property type="entry name" value="UHRF1/2-like"/>
</dbReference>
<reference evidence="5" key="1">
    <citation type="journal article" date="2020" name="Stud. Mycol.">
        <title>101 Dothideomycetes genomes: a test case for predicting lifestyles and emergence of pathogens.</title>
        <authorList>
            <person name="Haridas S."/>
            <person name="Albert R."/>
            <person name="Binder M."/>
            <person name="Bloem J."/>
            <person name="Labutti K."/>
            <person name="Salamov A."/>
            <person name="Andreopoulos B."/>
            <person name="Baker S."/>
            <person name="Barry K."/>
            <person name="Bills G."/>
            <person name="Bluhm B."/>
            <person name="Cannon C."/>
            <person name="Castanera R."/>
            <person name="Culley D."/>
            <person name="Daum C."/>
            <person name="Ezra D."/>
            <person name="Gonzalez J."/>
            <person name="Henrissat B."/>
            <person name="Kuo A."/>
            <person name="Liang C."/>
            <person name="Lipzen A."/>
            <person name="Lutzoni F."/>
            <person name="Magnuson J."/>
            <person name="Mondo S."/>
            <person name="Nolan M."/>
            <person name="Ohm R."/>
            <person name="Pangilinan J."/>
            <person name="Park H.-J."/>
            <person name="Ramirez L."/>
            <person name="Alfaro M."/>
            <person name="Sun H."/>
            <person name="Tritt A."/>
            <person name="Yoshinaga Y."/>
            <person name="Zwiers L.-H."/>
            <person name="Turgeon B."/>
            <person name="Goodwin S."/>
            <person name="Spatafora J."/>
            <person name="Crous P."/>
            <person name="Grigoriev I."/>
        </authorList>
    </citation>
    <scope>NUCLEOTIDE SEQUENCE</scope>
    <source>
        <strain evidence="5">CBS 279.74</strain>
    </source>
</reference>
<dbReference type="GO" id="GO:0044027">
    <property type="term" value="P:negative regulation of gene expression via chromosomal CpG island methylation"/>
    <property type="evidence" value="ECO:0007669"/>
    <property type="project" value="TreeGrafter"/>
</dbReference>
<gene>
    <name evidence="5" type="ORF">K504DRAFT_504449</name>
</gene>
<dbReference type="InterPro" id="IPR003105">
    <property type="entry name" value="SRA_YDG"/>
</dbReference>
<proteinExistence type="predicted"/>
<feature type="compositionally biased region" description="Basic residues" evidence="3">
    <location>
        <begin position="62"/>
        <end position="84"/>
    </location>
</feature>
<dbReference type="GO" id="GO:0016567">
    <property type="term" value="P:protein ubiquitination"/>
    <property type="evidence" value="ECO:0007669"/>
    <property type="project" value="TreeGrafter"/>
</dbReference>
<evidence type="ECO:0000256" key="1">
    <source>
        <dbReference type="ARBA" id="ARBA00023242"/>
    </source>
</evidence>
<feature type="domain" description="YDG" evidence="4">
    <location>
        <begin position="331"/>
        <end position="488"/>
    </location>
</feature>
<evidence type="ECO:0000256" key="2">
    <source>
        <dbReference type="PROSITE-ProRule" id="PRU00358"/>
    </source>
</evidence>
<dbReference type="PROSITE" id="PS51015">
    <property type="entry name" value="YDG"/>
    <property type="match status" value="1"/>
</dbReference>
<dbReference type="PANTHER" id="PTHR14140">
    <property type="entry name" value="E3 UBIQUITIN-PROTEIN LIGASE UHRF-RELATED"/>
    <property type="match status" value="1"/>
</dbReference>
<dbReference type="Proteomes" id="UP000799428">
    <property type="component" value="Unassembled WGS sequence"/>
</dbReference>
<feature type="compositionally biased region" description="Polar residues" evidence="3">
    <location>
        <begin position="118"/>
        <end position="127"/>
    </location>
</feature>
<feature type="region of interest" description="Disordered" evidence="3">
    <location>
        <begin position="45"/>
        <end position="152"/>
    </location>
</feature>
<dbReference type="InterPro" id="IPR036987">
    <property type="entry name" value="SRA-YDG_sf"/>
</dbReference>
<dbReference type="GO" id="GO:0061630">
    <property type="term" value="F:ubiquitin protein ligase activity"/>
    <property type="evidence" value="ECO:0007669"/>
    <property type="project" value="TreeGrafter"/>
</dbReference>
<keyword evidence="1 2" id="KW-0539">Nucleus</keyword>
<dbReference type="Gene3D" id="2.30.280.10">
    <property type="entry name" value="SRA-YDG"/>
    <property type="match status" value="1"/>
</dbReference>
<evidence type="ECO:0000256" key="3">
    <source>
        <dbReference type="SAM" id="MobiDB-lite"/>
    </source>
</evidence>
<evidence type="ECO:0000313" key="6">
    <source>
        <dbReference type="Proteomes" id="UP000799428"/>
    </source>
</evidence>
<feature type="compositionally biased region" description="Low complexity" evidence="3">
    <location>
        <begin position="98"/>
        <end position="110"/>
    </location>
</feature>
<dbReference type="SUPFAM" id="SSF88697">
    <property type="entry name" value="PUA domain-like"/>
    <property type="match status" value="1"/>
</dbReference>
<name>A0A6G1K4A0_9PLEO</name>
<dbReference type="OrthoDB" id="2270193at2759"/>
<dbReference type="PANTHER" id="PTHR14140:SF27">
    <property type="entry name" value="OS04G0289800 PROTEIN"/>
    <property type="match status" value="1"/>
</dbReference>
<sequence length="518" mass="58287">MTNQQDGELPPWLKNAIENVEKNYKPYPKNVRDELFRPMYPKVAELPSSENADDAEASRKQGACRHEKKLKYRASNKGKGKGKDRKTENVPAFEKQLGPAAPSKPAPGSSRDLRDQFKSSVKINPPNTKVAKPTLEETSPSPSNHTGLPSPSLALPESFNSLFVSETSATPTTTYNPPQWYQAVSTTGPTYKLWVRTRNTQAEQSLLHMKGCIDRCETETNPDKLNKIFVELWNEIHKAEVKLVGIDARLLRKNMMLGRGQQGEDQGLLRILNSKKVEYPPDLRADAIQLYHRWCRQVFDLDLLHHIVRKRTANRTSDSIVGDWVHSADFYGEGDLIMGQWWPTQLCTVRDGAHGAAQGGIYGQTGKGAYSIVVAGGGGYNDEDNGDEIWYSGTVSRDPIKLAAKNMSKKTSVQSPDTFLATDNTQRLIESCDTIGEPVRVIRSHNLPKSDIYRPLVGFRYDGLYKVVEYEITDNIKGSYRFRLLRCPGQSAIRWANNAARRPTKYEVEEYKKLKLDG</sequence>